<dbReference type="EMBL" id="BQNB010012924">
    <property type="protein sequence ID" value="GJT09650.1"/>
    <property type="molecule type" value="Genomic_DNA"/>
</dbReference>
<accession>A0ABQ5B470</accession>
<organism evidence="2 3">
    <name type="scientific">Tanacetum coccineum</name>
    <dbReference type="NCBI Taxonomy" id="301880"/>
    <lineage>
        <taxon>Eukaryota</taxon>
        <taxon>Viridiplantae</taxon>
        <taxon>Streptophyta</taxon>
        <taxon>Embryophyta</taxon>
        <taxon>Tracheophyta</taxon>
        <taxon>Spermatophyta</taxon>
        <taxon>Magnoliopsida</taxon>
        <taxon>eudicotyledons</taxon>
        <taxon>Gunneridae</taxon>
        <taxon>Pentapetalae</taxon>
        <taxon>asterids</taxon>
        <taxon>campanulids</taxon>
        <taxon>Asterales</taxon>
        <taxon>Asteraceae</taxon>
        <taxon>Asteroideae</taxon>
        <taxon>Anthemideae</taxon>
        <taxon>Anthemidinae</taxon>
        <taxon>Tanacetum</taxon>
    </lineage>
</organism>
<proteinExistence type="predicted"/>
<feature type="chain" id="PRO_5045395055" description="GAG-pre-integrase domain-containing protein" evidence="1">
    <location>
        <begin position="20"/>
        <end position="241"/>
    </location>
</feature>
<dbReference type="Proteomes" id="UP001151760">
    <property type="component" value="Unassembled WGS sequence"/>
</dbReference>
<evidence type="ECO:0000256" key="1">
    <source>
        <dbReference type="SAM" id="SignalP"/>
    </source>
</evidence>
<sequence length="241" mass="26418">MILLLEVFMAIWQIIDSCAKQHLTVSTGGMFDVVDRTSLKITGGHPNGTLATISHIGNLKLSNNVVLYDILVVLGYCVNLKKEKVLGTGSESGGSYMFNINNVNSVGKYNMIMCFNVSKLLWHNKNGHPADQVLGVMQSDLNITKSRFVPVCEVCHRAKHTRDPFPLFDHKSKGLGMFFTQGIPNPQSSNDEGKASSVKDGIGLSFTIDTIDTTDVLSLYGLEAVAMGIKCRIWLIAGFFE</sequence>
<evidence type="ECO:0008006" key="4">
    <source>
        <dbReference type="Google" id="ProtNLM"/>
    </source>
</evidence>
<protein>
    <recommendedName>
        <fullName evidence="4">GAG-pre-integrase domain-containing protein</fullName>
    </recommendedName>
</protein>
<gene>
    <name evidence="2" type="ORF">Tco_0856692</name>
</gene>
<reference evidence="2" key="1">
    <citation type="journal article" date="2022" name="Int. J. Mol. Sci.">
        <title>Draft Genome of Tanacetum Coccineum: Genomic Comparison of Closely Related Tanacetum-Family Plants.</title>
        <authorList>
            <person name="Yamashiro T."/>
            <person name="Shiraishi A."/>
            <person name="Nakayama K."/>
            <person name="Satake H."/>
        </authorList>
    </citation>
    <scope>NUCLEOTIDE SEQUENCE</scope>
</reference>
<keyword evidence="3" id="KW-1185">Reference proteome</keyword>
<reference evidence="2" key="2">
    <citation type="submission" date="2022-01" db="EMBL/GenBank/DDBJ databases">
        <authorList>
            <person name="Yamashiro T."/>
            <person name="Shiraishi A."/>
            <person name="Satake H."/>
            <person name="Nakayama K."/>
        </authorList>
    </citation>
    <scope>NUCLEOTIDE SEQUENCE</scope>
</reference>
<evidence type="ECO:0000313" key="3">
    <source>
        <dbReference type="Proteomes" id="UP001151760"/>
    </source>
</evidence>
<comment type="caution">
    <text evidence="2">The sequence shown here is derived from an EMBL/GenBank/DDBJ whole genome shotgun (WGS) entry which is preliminary data.</text>
</comment>
<evidence type="ECO:0000313" key="2">
    <source>
        <dbReference type="EMBL" id="GJT09650.1"/>
    </source>
</evidence>
<name>A0ABQ5B470_9ASTR</name>
<keyword evidence="1" id="KW-0732">Signal</keyword>
<feature type="signal peptide" evidence="1">
    <location>
        <begin position="1"/>
        <end position="19"/>
    </location>
</feature>